<dbReference type="OrthoDB" id="822590at2"/>
<dbReference type="Proteomes" id="UP000236641">
    <property type="component" value="Unassembled WGS sequence"/>
</dbReference>
<feature type="transmembrane region" description="Helical" evidence="1">
    <location>
        <begin position="21"/>
        <end position="42"/>
    </location>
</feature>
<proteinExistence type="predicted"/>
<dbReference type="Pfam" id="PF19578">
    <property type="entry name" value="DUF6090"/>
    <property type="match status" value="1"/>
</dbReference>
<evidence type="ECO:0000313" key="3">
    <source>
        <dbReference type="Proteomes" id="UP000236641"/>
    </source>
</evidence>
<keyword evidence="1" id="KW-0812">Transmembrane</keyword>
<evidence type="ECO:0000313" key="2">
    <source>
        <dbReference type="EMBL" id="PNQ73118.1"/>
    </source>
</evidence>
<organism evidence="2 3">
    <name type="scientific">Hanstruepera neustonica</name>
    <dbReference type="NCBI Taxonomy" id="1445657"/>
    <lineage>
        <taxon>Bacteria</taxon>
        <taxon>Pseudomonadati</taxon>
        <taxon>Bacteroidota</taxon>
        <taxon>Flavobacteriia</taxon>
        <taxon>Flavobacteriales</taxon>
        <taxon>Flavobacteriaceae</taxon>
        <taxon>Hanstruepera</taxon>
    </lineage>
</organism>
<dbReference type="RefSeq" id="WP_103052158.1">
    <property type="nucleotide sequence ID" value="NZ_POWF01000004.1"/>
</dbReference>
<gene>
    <name evidence="2" type="ORF">C1T31_09005</name>
</gene>
<dbReference type="InterPro" id="IPR045749">
    <property type="entry name" value="DUF6090"/>
</dbReference>
<evidence type="ECO:0000256" key="1">
    <source>
        <dbReference type="SAM" id="Phobius"/>
    </source>
</evidence>
<comment type="caution">
    <text evidence="2">The sequence shown here is derived from an EMBL/GenBank/DDBJ whole genome shotgun (WGS) entry which is preliminary data.</text>
</comment>
<reference evidence="2 3" key="1">
    <citation type="submission" date="2018-01" db="EMBL/GenBank/DDBJ databases">
        <title>The draft genome of Hanstruepera neustonica JCM19743.</title>
        <authorList>
            <person name="He R.-H."/>
            <person name="Du Z.-J."/>
        </authorList>
    </citation>
    <scope>NUCLEOTIDE SEQUENCE [LARGE SCALE GENOMIC DNA]</scope>
    <source>
        <strain evidence="2 3">JCM19743</strain>
    </source>
</reference>
<keyword evidence="1" id="KW-1133">Transmembrane helix</keyword>
<keyword evidence="1" id="KW-0472">Membrane</keyword>
<name>A0A2K1DYK7_9FLAO</name>
<dbReference type="AlphaFoldDB" id="A0A2K1DYK7"/>
<protein>
    <submittedName>
        <fullName evidence="2">Uncharacterized protein</fullName>
    </submittedName>
</protein>
<dbReference type="EMBL" id="POWF01000004">
    <property type="protein sequence ID" value="PNQ73118.1"/>
    <property type="molecule type" value="Genomic_DNA"/>
</dbReference>
<accession>A0A2K1DYK7</accession>
<sequence>MIKFFRHIRQNLLSENKTGKYLKYAIGEIILVVIGILIALQINNWNEKEKLKVEEVKFLKNFKQSLMADMDFNNFRFDKYALTKESISFLINHIEQDLPYQDSLKYHFGRITQTWTPKINTEVFEALKSNDLNLISNDELRDKLISYYSWSSNVLDESTRIYVKRIEDANSTIFNTRFNALWNGNYEKYRTTKNFDDLKLEMIPNNYDELKTDKEFMYFLRSLKNQFYWDVEARQNDIREKINDLIKSIDKELNVNQN</sequence>
<keyword evidence="3" id="KW-1185">Reference proteome</keyword>